<sequence>MLLLLFLLFVHNFSVSADSLIIDKKVKCTSSNIEVDLTFSKAFSGGVLTENAKKNDQCRWKGDGSNHLSLIIPLFNSSKCLINSNDTSGVYSIKLLVSPVNGLIVDGFHAVNVKCIYATQDITLTLPPIFNGTNALQIHTMEDENSVVTGSGGSPSLSMQILEGHGITGPPMVKAAVGQRITLDIALQNTAIYDFYVHSCYAHDGSNSPDASINIIDSYGCGVRLSRAIDVPALTSQPAPNGPKHVYLHMYGFQFTSNNFVHFECQVKPCIKSCHREQCMKEDDATKKIPMIPAHRRRRSKLDSDDSSQSSDPTQQVATLRLETVLEISPQSTGPAAALVSSSSYHQYDSTCLSQLALVAICSIVFVTTALFVSIIHVVYRKWSKYVTTRKTSNVSTADSDSLNSI</sequence>
<evidence type="ECO:0000256" key="1">
    <source>
        <dbReference type="ARBA" id="ARBA00023157"/>
    </source>
</evidence>
<comment type="caution">
    <text evidence="6">The sequence shown here is derived from an EMBL/GenBank/DDBJ whole genome shotgun (WGS) entry which is preliminary data.</text>
</comment>
<feature type="signal peptide" evidence="4">
    <location>
        <begin position="1"/>
        <end position="17"/>
    </location>
</feature>
<dbReference type="PANTHER" id="PTHR46560">
    <property type="entry name" value="CYPHER, ISOFORM B"/>
    <property type="match status" value="1"/>
</dbReference>
<keyword evidence="3" id="KW-1133">Transmembrane helix</keyword>
<organism evidence="6 7">
    <name type="scientific">Caenorhabditis angaria</name>
    <dbReference type="NCBI Taxonomy" id="860376"/>
    <lineage>
        <taxon>Eukaryota</taxon>
        <taxon>Metazoa</taxon>
        <taxon>Ecdysozoa</taxon>
        <taxon>Nematoda</taxon>
        <taxon>Chromadorea</taxon>
        <taxon>Rhabditida</taxon>
        <taxon>Rhabditina</taxon>
        <taxon>Rhabditomorpha</taxon>
        <taxon>Rhabditoidea</taxon>
        <taxon>Rhabditidae</taxon>
        <taxon>Peloderinae</taxon>
        <taxon>Caenorhabditis</taxon>
    </lineage>
</organism>
<keyword evidence="3" id="KW-0812">Transmembrane</keyword>
<feature type="domain" description="ZP" evidence="5">
    <location>
        <begin position="27"/>
        <end position="286"/>
    </location>
</feature>
<accession>A0A9P1NAZ1</accession>
<keyword evidence="1" id="KW-1015">Disulfide bond</keyword>
<evidence type="ECO:0000256" key="3">
    <source>
        <dbReference type="SAM" id="Phobius"/>
    </source>
</evidence>
<dbReference type="Gene3D" id="2.60.40.4100">
    <property type="entry name" value="Zona pellucida, ZP-C domain"/>
    <property type="match status" value="1"/>
</dbReference>
<evidence type="ECO:0000259" key="5">
    <source>
        <dbReference type="PROSITE" id="PS51034"/>
    </source>
</evidence>
<dbReference type="AlphaFoldDB" id="A0A9P1NAZ1"/>
<evidence type="ECO:0000256" key="2">
    <source>
        <dbReference type="SAM" id="MobiDB-lite"/>
    </source>
</evidence>
<feature type="chain" id="PRO_5040310578" description="ZP domain-containing protein" evidence="4">
    <location>
        <begin position="18"/>
        <end position="406"/>
    </location>
</feature>
<dbReference type="EMBL" id="CANHGI010000006">
    <property type="protein sequence ID" value="CAI5454782.1"/>
    <property type="molecule type" value="Genomic_DNA"/>
</dbReference>
<evidence type="ECO:0000313" key="6">
    <source>
        <dbReference type="EMBL" id="CAI5454782.1"/>
    </source>
</evidence>
<evidence type="ECO:0000256" key="4">
    <source>
        <dbReference type="SAM" id="SignalP"/>
    </source>
</evidence>
<gene>
    <name evidence="6" type="ORF">CAMP_LOCUS17419</name>
</gene>
<name>A0A9P1NAZ1_9PELO</name>
<dbReference type="Proteomes" id="UP001152747">
    <property type="component" value="Unassembled WGS sequence"/>
</dbReference>
<dbReference type="InterPro" id="IPR055355">
    <property type="entry name" value="ZP-C"/>
</dbReference>
<evidence type="ECO:0000313" key="7">
    <source>
        <dbReference type="Proteomes" id="UP001152747"/>
    </source>
</evidence>
<reference evidence="6" key="1">
    <citation type="submission" date="2022-11" db="EMBL/GenBank/DDBJ databases">
        <authorList>
            <person name="Kikuchi T."/>
        </authorList>
    </citation>
    <scope>NUCLEOTIDE SEQUENCE</scope>
    <source>
        <strain evidence="6">PS1010</strain>
    </source>
</reference>
<dbReference type="Pfam" id="PF00100">
    <property type="entry name" value="Zona_pellucida"/>
    <property type="match status" value="1"/>
</dbReference>
<dbReference type="PROSITE" id="PS51034">
    <property type="entry name" value="ZP_2"/>
    <property type="match status" value="1"/>
</dbReference>
<dbReference type="PANTHER" id="PTHR46560:SF13">
    <property type="entry name" value="ZP DOMAIN-CONTAINING PROTEIN"/>
    <property type="match status" value="1"/>
</dbReference>
<feature type="transmembrane region" description="Helical" evidence="3">
    <location>
        <begin position="356"/>
        <end position="380"/>
    </location>
</feature>
<keyword evidence="3" id="KW-0472">Membrane</keyword>
<protein>
    <recommendedName>
        <fullName evidence="5">ZP domain-containing protein</fullName>
    </recommendedName>
</protein>
<proteinExistence type="predicted"/>
<keyword evidence="7" id="KW-1185">Reference proteome</keyword>
<feature type="region of interest" description="Disordered" evidence="2">
    <location>
        <begin position="286"/>
        <end position="314"/>
    </location>
</feature>
<dbReference type="OrthoDB" id="6432511at2759"/>
<dbReference type="InterPro" id="IPR001507">
    <property type="entry name" value="ZP_dom"/>
</dbReference>
<dbReference type="InterPro" id="IPR042235">
    <property type="entry name" value="ZP-C_dom"/>
</dbReference>
<dbReference type="SMART" id="SM00241">
    <property type="entry name" value="ZP"/>
    <property type="match status" value="1"/>
</dbReference>
<keyword evidence="4" id="KW-0732">Signal</keyword>